<sequence>MAAVGLLVFCCGVFVACTTVRMVLRCWMPVPIEDQWQQLVSGRDIGWNWLTSQHNEHRILLPRFVFMVDRWLFRERNIFDLAVNLVIQGVACILLIRTRAKNARPDLAGTALGCGFVLSMLFWSVQWENFTWGFQVQFFGVTLGAAIVFLLVAFGRRTPLGLFAILVAMTCTTFTLASGFAAAFIAVPLAVLVGRPRRDASAIGIMAVALLGLYLHGYHHIVRDPEAVTFATWAKRFGVHVLVDLGGPIGAGLHALVGWNAVAAAGWAGAWGLVAFAAVAAAALRRDRSPASLTLLALGCFVLTAVGITAVGRAVFGPEQAMSSRYASPVLVFWVALAVLVEFAAEHRPRWVSASVRALPVALTLLAVGSQDSFSGVAAQTFEARFEGLPALAARVMDVPRLRPIQNDPHETFGYLGRLKAAKTSFYADPWLDGMGERLGDRFESADPSRCRGVVTSAERVGEAPTAGWRVVGRVGVAGIPGQIRLVLTDAADRIAGFALVPPLARQAAEGNEAGWVGYVAGDAPDVITPHVLLPGNLACSLGSSDALFVPGAELAPVPTTGVTPGGWVDVMSKGGDGDTMVLAGWTLTGDIRSGVLRIDTDMPVTSLAMVRTSRPDVAAALGDAGLGLSGFTLTVSLAPGTPAAAHPRLCLWTDDPSRGRHVLSNRADPGLCPAAP</sequence>
<accession>A0A4Q2RE00</accession>
<dbReference type="OrthoDB" id="7330808at2"/>
<evidence type="ECO:0000313" key="3">
    <source>
        <dbReference type="Proteomes" id="UP000289411"/>
    </source>
</evidence>
<keyword evidence="1" id="KW-1133">Transmembrane helix</keyword>
<feature type="transmembrane region" description="Helical" evidence="1">
    <location>
        <begin position="200"/>
        <end position="217"/>
    </location>
</feature>
<feature type="transmembrane region" description="Helical" evidence="1">
    <location>
        <begin position="291"/>
        <end position="314"/>
    </location>
</feature>
<evidence type="ECO:0000256" key="1">
    <source>
        <dbReference type="SAM" id="Phobius"/>
    </source>
</evidence>
<gene>
    <name evidence="2" type="ORF">D3272_14530</name>
</gene>
<comment type="caution">
    <text evidence="2">The sequence shown here is derived from an EMBL/GenBank/DDBJ whole genome shotgun (WGS) entry which is preliminary data.</text>
</comment>
<feature type="transmembrane region" description="Helical" evidence="1">
    <location>
        <begin position="237"/>
        <end position="257"/>
    </location>
</feature>
<protein>
    <submittedName>
        <fullName evidence="2">Uncharacterized protein</fullName>
    </submittedName>
</protein>
<reference evidence="2 3" key="1">
    <citation type="submission" date="2018-09" db="EMBL/GenBank/DDBJ databases">
        <authorList>
            <person name="Grouzdev D.S."/>
            <person name="Krutkina M.S."/>
        </authorList>
    </citation>
    <scope>NUCLEOTIDE SEQUENCE [LARGE SCALE GENOMIC DNA]</scope>
    <source>
        <strain evidence="2 3">RmlP001</strain>
    </source>
</reference>
<proteinExistence type="predicted"/>
<dbReference type="EMBL" id="QYBC01000011">
    <property type="protein sequence ID" value="RYB04219.1"/>
    <property type="molecule type" value="Genomic_DNA"/>
</dbReference>
<dbReference type="AlphaFoldDB" id="A0A4Q2RE00"/>
<dbReference type="Proteomes" id="UP000289411">
    <property type="component" value="Unassembled WGS sequence"/>
</dbReference>
<feature type="transmembrane region" description="Helical" evidence="1">
    <location>
        <begin position="132"/>
        <end position="154"/>
    </location>
</feature>
<feature type="transmembrane region" description="Helical" evidence="1">
    <location>
        <begin position="108"/>
        <end position="126"/>
    </location>
</feature>
<feature type="transmembrane region" description="Helical" evidence="1">
    <location>
        <begin position="78"/>
        <end position="96"/>
    </location>
</feature>
<organism evidence="2 3">
    <name type="scientific">Lichenibacterium ramalinae</name>
    <dbReference type="NCBI Taxonomy" id="2316527"/>
    <lineage>
        <taxon>Bacteria</taxon>
        <taxon>Pseudomonadati</taxon>
        <taxon>Pseudomonadota</taxon>
        <taxon>Alphaproteobacteria</taxon>
        <taxon>Hyphomicrobiales</taxon>
        <taxon>Lichenihabitantaceae</taxon>
        <taxon>Lichenibacterium</taxon>
    </lineage>
</organism>
<name>A0A4Q2RE00_9HYPH</name>
<keyword evidence="3" id="KW-1185">Reference proteome</keyword>
<evidence type="ECO:0000313" key="2">
    <source>
        <dbReference type="EMBL" id="RYB04219.1"/>
    </source>
</evidence>
<reference evidence="2 3" key="2">
    <citation type="submission" date="2019-02" db="EMBL/GenBank/DDBJ databases">
        <title>'Lichenibacterium ramalinii' gen. nov. sp. nov., 'Lichenibacterium minor' gen. nov. sp. nov.</title>
        <authorList>
            <person name="Pankratov T."/>
        </authorList>
    </citation>
    <scope>NUCLEOTIDE SEQUENCE [LARGE SCALE GENOMIC DNA]</scope>
    <source>
        <strain evidence="2 3">RmlP001</strain>
    </source>
</reference>
<dbReference type="RefSeq" id="WP_129219916.1">
    <property type="nucleotide sequence ID" value="NZ_QYBC01000011.1"/>
</dbReference>
<feature type="transmembrane region" description="Helical" evidence="1">
    <location>
        <begin position="161"/>
        <end position="194"/>
    </location>
</feature>
<keyword evidence="1" id="KW-0812">Transmembrane</keyword>
<keyword evidence="1" id="KW-0472">Membrane</keyword>
<feature type="transmembrane region" description="Helical" evidence="1">
    <location>
        <begin position="263"/>
        <end position="284"/>
    </location>
</feature>